<evidence type="ECO:0000313" key="2">
    <source>
        <dbReference type="EMBL" id="BCS94692.1"/>
    </source>
</evidence>
<keyword evidence="3" id="KW-1185">Reference proteome</keyword>
<dbReference type="RefSeq" id="WP_236890990.1">
    <property type="nucleotide sequence ID" value="NZ_AP024488.1"/>
</dbReference>
<feature type="transmembrane region" description="Helical" evidence="1">
    <location>
        <begin position="303"/>
        <end position="327"/>
    </location>
</feature>
<accession>A0ABM7PC99</accession>
<feature type="transmembrane region" description="Helical" evidence="1">
    <location>
        <begin position="129"/>
        <end position="151"/>
    </location>
</feature>
<feature type="transmembrane region" description="Helical" evidence="1">
    <location>
        <begin position="34"/>
        <end position="53"/>
    </location>
</feature>
<organism evidence="2 3">
    <name type="scientific">Desulfoluna limicola</name>
    <dbReference type="NCBI Taxonomy" id="2810562"/>
    <lineage>
        <taxon>Bacteria</taxon>
        <taxon>Pseudomonadati</taxon>
        <taxon>Thermodesulfobacteriota</taxon>
        <taxon>Desulfobacteria</taxon>
        <taxon>Desulfobacterales</taxon>
        <taxon>Desulfolunaceae</taxon>
        <taxon>Desulfoluna</taxon>
    </lineage>
</organism>
<keyword evidence="1" id="KW-1133">Transmembrane helix</keyword>
<feature type="transmembrane region" description="Helical" evidence="1">
    <location>
        <begin position="96"/>
        <end position="117"/>
    </location>
</feature>
<evidence type="ECO:0000256" key="1">
    <source>
        <dbReference type="SAM" id="Phobius"/>
    </source>
</evidence>
<name>A0ABM7PC99_9BACT</name>
<feature type="transmembrane region" description="Helical" evidence="1">
    <location>
        <begin position="178"/>
        <end position="200"/>
    </location>
</feature>
<feature type="transmembrane region" description="Helical" evidence="1">
    <location>
        <begin position="65"/>
        <end position="90"/>
    </location>
</feature>
<feature type="transmembrane region" description="Helical" evidence="1">
    <location>
        <begin position="243"/>
        <end position="261"/>
    </location>
</feature>
<protein>
    <submittedName>
        <fullName evidence="2">Uncharacterized protein</fullName>
    </submittedName>
</protein>
<feature type="transmembrane region" description="Helical" evidence="1">
    <location>
        <begin position="268"/>
        <end position="283"/>
    </location>
</feature>
<reference evidence="2 3" key="1">
    <citation type="submission" date="2021-02" db="EMBL/GenBank/DDBJ databases">
        <title>Complete genome of Desulfoluna sp. strain ASN36.</title>
        <authorList>
            <person name="Takahashi A."/>
            <person name="Kojima H."/>
            <person name="Fukui M."/>
        </authorList>
    </citation>
    <scope>NUCLEOTIDE SEQUENCE [LARGE SCALE GENOMIC DNA]</scope>
    <source>
        <strain evidence="2 3">ASN36</strain>
    </source>
</reference>
<sequence>MMAFDSLHAGGVALPVSPWIVKGLHMVTLTTHVAVMNILLGTALLYAVGLYVGGDKGATAPKLPIWMAFTINTGVAPLLFCQALLAHYIYTSSILIAGWWLGAVFILIAAYYLSYLATSAEAVVSTRRLAATAIALLLLFVSFIFVCNIDLMTHPVRWNRYFDSPHGWLLFTGGADTLLRWAHVVLAALFHALLLGRILGKADWLAGKKGRWLGGSFLLFLFATGIAHHGLLPATVKHMAGDGILDLTLLIISAGVLALVYVSGRLKLAGLWACSNLTLMILFREDIRSGFLAPVTNTGPADYGSFTMFVLSLVLGGAALGYMVSLLRKGGGA</sequence>
<dbReference type="Proteomes" id="UP001320148">
    <property type="component" value="Chromosome"/>
</dbReference>
<dbReference type="EMBL" id="AP024488">
    <property type="protein sequence ID" value="BCS94692.1"/>
    <property type="molecule type" value="Genomic_DNA"/>
</dbReference>
<proteinExistence type="predicted"/>
<gene>
    <name evidence="2" type="ORF">DSLASN_03240</name>
</gene>
<feature type="transmembrane region" description="Helical" evidence="1">
    <location>
        <begin position="212"/>
        <end position="231"/>
    </location>
</feature>
<keyword evidence="1" id="KW-0472">Membrane</keyword>
<evidence type="ECO:0000313" key="3">
    <source>
        <dbReference type="Proteomes" id="UP001320148"/>
    </source>
</evidence>
<keyword evidence="1" id="KW-0812">Transmembrane</keyword>